<gene>
    <name evidence="1" type="ORF">CCR75_000231</name>
    <name evidence="2" type="ORF">CCR75_009706</name>
</gene>
<proteinExistence type="predicted"/>
<evidence type="ECO:0000313" key="1">
    <source>
        <dbReference type="EMBL" id="TDH65163.1"/>
    </source>
</evidence>
<organism evidence="2 3">
    <name type="scientific">Bremia lactucae</name>
    <name type="common">Lettuce downy mildew</name>
    <dbReference type="NCBI Taxonomy" id="4779"/>
    <lineage>
        <taxon>Eukaryota</taxon>
        <taxon>Sar</taxon>
        <taxon>Stramenopiles</taxon>
        <taxon>Oomycota</taxon>
        <taxon>Peronosporomycetes</taxon>
        <taxon>Peronosporales</taxon>
        <taxon>Peronosporaceae</taxon>
        <taxon>Bremia</taxon>
    </lineage>
</organism>
<protein>
    <submittedName>
        <fullName evidence="2">Uncharacterized protein</fullName>
    </submittedName>
</protein>
<dbReference type="Proteomes" id="UP000294530">
    <property type="component" value="Unassembled WGS sequence"/>
</dbReference>
<dbReference type="EMBL" id="SHOA02000002">
    <property type="protein sequence ID" value="TDH65163.1"/>
    <property type="molecule type" value="Genomic_DNA"/>
</dbReference>
<dbReference type="GeneID" id="94344010"/>
<sequence length="120" mass="13174">MHSIFQKNGRGGTSPCDVRKFNFVLCQWRHGHCAVGKLDGAMEIIDELPAYFQSCNVRVEPTSNDGVCVAVRTSAMFPQLASFPSISSLHCCSVITVHVDMVRNLVVNPQNFASTCEAKI</sequence>
<evidence type="ECO:0000313" key="2">
    <source>
        <dbReference type="EMBL" id="TDH68368.1"/>
    </source>
</evidence>
<dbReference type="RefSeq" id="XP_067814662.1">
    <property type="nucleotide sequence ID" value="XM_067958339.1"/>
</dbReference>
<dbReference type="KEGG" id="blac:94344010"/>
<evidence type="ECO:0000313" key="3">
    <source>
        <dbReference type="Proteomes" id="UP000294530"/>
    </source>
</evidence>
<reference evidence="2 3" key="1">
    <citation type="journal article" date="2021" name="Genome Biol.">
        <title>AFLAP: assembly-free linkage analysis pipeline using k-mers from genome sequencing data.</title>
        <authorList>
            <person name="Fletcher K."/>
            <person name="Zhang L."/>
            <person name="Gil J."/>
            <person name="Han R."/>
            <person name="Cavanaugh K."/>
            <person name="Michelmore R."/>
        </authorList>
    </citation>
    <scope>NUCLEOTIDE SEQUENCE [LARGE SCALE GENOMIC DNA]</scope>
    <source>
        <strain evidence="2 3">SF5</strain>
    </source>
</reference>
<dbReference type="EMBL" id="SHOA02000114">
    <property type="protein sequence ID" value="TDH68368.1"/>
    <property type="molecule type" value="Genomic_DNA"/>
</dbReference>
<comment type="caution">
    <text evidence="2">The sequence shown here is derived from an EMBL/GenBank/DDBJ whole genome shotgun (WGS) entry which is preliminary data.</text>
</comment>
<dbReference type="AlphaFoldDB" id="A0A976IDJ7"/>
<name>A0A976IDJ7_BRELC</name>
<accession>A0A976IDJ7</accession>
<keyword evidence="3" id="KW-1185">Reference proteome</keyword>
<reference evidence="2" key="2">
    <citation type="submission" date="2021-07" db="EMBL/GenBank/DDBJ databases">
        <authorList>
            <person name="Fletcher K."/>
        </authorList>
    </citation>
    <scope>NUCLEOTIDE SEQUENCE</scope>
    <source>
        <strain evidence="2">SF5</strain>
    </source>
</reference>